<dbReference type="InterPro" id="IPR025398">
    <property type="entry name" value="DUF4371"/>
</dbReference>
<protein>
    <submittedName>
        <fullName evidence="2">Zinc finger MYM-type protein 1-like protein</fullName>
    </submittedName>
</protein>
<evidence type="ECO:0000313" key="2">
    <source>
        <dbReference type="EMBL" id="RWR73523.1"/>
    </source>
</evidence>
<dbReference type="AlphaFoldDB" id="A0A3S3MBT8"/>
<comment type="caution">
    <text evidence="2">The sequence shown here is derived from an EMBL/GenBank/DDBJ whole genome shotgun (WGS) entry which is preliminary data.</text>
</comment>
<organism evidence="2 3">
    <name type="scientific">Cinnamomum micranthum f. kanehirae</name>
    <dbReference type="NCBI Taxonomy" id="337451"/>
    <lineage>
        <taxon>Eukaryota</taxon>
        <taxon>Viridiplantae</taxon>
        <taxon>Streptophyta</taxon>
        <taxon>Embryophyta</taxon>
        <taxon>Tracheophyta</taxon>
        <taxon>Spermatophyta</taxon>
        <taxon>Magnoliopsida</taxon>
        <taxon>Magnoliidae</taxon>
        <taxon>Laurales</taxon>
        <taxon>Lauraceae</taxon>
        <taxon>Cinnamomum</taxon>
    </lineage>
</organism>
<reference evidence="2 3" key="1">
    <citation type="journal article" date="2019" name="Nat. Plants">
        <title>Stout camphor tree genome fills gaps in understanding of flowering plant genome evolution.</title>
        <authorList>
            <person name="Chaw S.M."/>
            <person name="Liu Y.C."/>
            <person name="Wu Y.W."/>
            <person name="Wang H.Y."/>
            <person name="Lin C.I."/>
            <person name="Wu C.S."/>
            <person name="Ke H.M."/>
            <person name="Chang L.Y."/>
            <person name="Hsu C.Y."/>
            <person name="Yang H.T."/>
            <person name="Sudianto E."/>
            <person name="Hsu M.H."/>
            <person name="Wu K.P."/>
            <person name="Wang L.N."/>
            <person name="Leebens-Mack J.H."/>
            <person name="Tsai I.J."/>
        </authorList>
    </citation>
    <scope>NUCLEOTIDE SEQUENCE [LARGE SCALE GENOMIC DNA]</scope>
    <source>
        <strain evidence="3">cv. Chaw 1501</strain>
        <tissue evidence="2">Young leaves</tissue>
    </source>
</reference>
<name>A0A3S3MBT8_9MAGN</name>
<dbReference type="PANTHER" id="PTHR45749:SF36">
    <property type="entry name" value="ZINC FINGER MYM-TYPE PROTEIN 1-LIKE"/>
    <property type="match status" value="1"/>
</dbReference>
<dbReference type="PANTHER" id="PTHR45749">
    <property type="match status" value="1"/>
</dbReference>
<dbReference type="OrthoDB" id="1092014at2759"/>
<evidence type="ECO:0000259" key="1">
    <source>
        <dbReference type="Pfam" id="PF14291"/>
    </source>
</evidence>
<evidence type="ECO:0000313" key="3">
    <source>
        <dbReference type="Proteomes" id="UP000283530"/>
    </source>
</evidence>
<dbReference type="Proteomes" id="UP000283530">
    <property type="component" value="Unassembled WGS sequence"/>
</dbReference>
<dbReference type="STRING" id="337451.A0A3S3MBT8"/>
<dbReference type="EMBL" id="QPKB01000001">
    <property type="protein sequence ID" value="RWR73523.1"/>
    <property type="molecule type" value="Genomic_DNA"/>
</dbReference>
<keyword evidence="3" id="KW-1185">Reference proteome</keyword>
<sequence length="106" mass="11872">MGNFLELLQVIANQNEATKKVILENAPENLKLTSPKIQKDIVNAASMETTQAIISELGDAPFALLVDESRDISMKVQMAVVLRYVDERGYVIERFLLVEYVTNTTV</sequence>
<feature type="domain" description="DUF4371" evidence="1">
    <location>
        <begin position="2"/>
        <end position="105"/>
    </location>
</feature>
<dbReference type="Pfam" id="PF14291">
    <property type="entry name" value="DUF4371"/>
    <property type="match status" value="1"/>
</dbReference>
<gene>
    <name evidence="2" type="ORF">CKAN_00180900</name>
</gene>
<proteinExistence type="predicted"/>
<accession>A0A3S3MBT8</accession>